<dbReference type="AlphaFoldDB" id="A0A916JZC7"/>
<dbReference type="PANTHER" id="PTHR30383">
    <property type="entry name" value="THIOESTERASE 1/PROTEASE 1/LYSOPHOSPHOLIPASE L1"/>
    <property type="match status" value="1"/>
</dbReference>
<reference evidence="2" key="1">
    <citation type="submission" date="2021-06" db="EMBL/GenBank/DDBJ databases">
        <authorList>
            <person name="Criscuolo A."/>
        </authorList>
    </citation>
    <scope>NUCLEOTIDE SEQUENCE</scope>
    <source>
        <strain evidence="2">CIP111600</strain>
    </source>
</reference>
<dbReference type="RefSeq" id="WP_218090935.1">
    <property type="nucleotide sequence ID" value="NZ_CAJVAS010000003.1"/>
</dbReference>
<dbReference type="PANTHER" id="PTHR30383:SF5">
    <property type="entry name" value="SGNH HYDROLASE-TYPE ESTERASE DOMAIN-CONTAINING PROTEIN"/>
    <property type="match status" value="1"/>
</dbReference>
<evidence type="ECO:0000259" key="1">
    <source>
        <dbReference type="Pfam" id="PF13472"/>
    </source>
</evidence>
<evidence type="ECO:0000313" key="3">
    <source>
        <dbReference type="Proteomes" id="UP000693672"/>
    </source>
</evidence>
<dbReference type="InterPro" id="IPR013830">
    <property type="entry name" value="SGNH_hydro"/>
</dbReference>
<sequence length="233" mass="27105">MINLQEWKEHPEKSFRIIAFGSSNTELTWSSAGRHNWVDWLGISLRAHIGKHVCMINQGIGGETSGDLLMRLERDVLSFQPSAVIITVGGNDAAKGKSTKEYIDNIRTVCEAVRRVHAEPVLHSYYCPIHHLHNEGFKASFEKIVEANRKLSAEMGMTHLDTYSRFEPFYRNEPEQYGRLMRDRLHVNYLGNLLMGMHLCEELQLPELQIPQDLKEEARFLWERMNRWYGKSY</sequence>
<keyword evidence="3" id="KW-1185">Reference proteome</keyword>
<dbReference type="GO" id="GO:0004622">
    <property type="term" value="F:phosphatidylcholine lysophospholipase activity"/>
    <property type="evidence" value="ECO:0007669"/>
    <property type="project" value="TreeGrafter"/>
</dbReference>
<dbReference type="EMBL" id="CAJVAS010000003">
    <property type="protein sequence ID" value="CAG7608991.1"/>
    <property type="molecule type" value="Genomic_DNA"/>
</dbReference>
<protein>
    <recommendedName>
        <fullName evidence="1">SGNH hydrolase-type esterase domain-containing protein</fullName>
    </recommendedName>
</protein>
<accession>A0A916JZC7</accession>
<evidence type="ECO:0000313" key="2">
    <source>
        <dbReference type="EMBL" id="CAG7608991.1"/>
    </source>
</evidence>
<name>A0A916JZC7_9BACL</name>
<proteinExistence type="predicted"/>
<comment type="caution">
    <text evidence="2">The sequence shown here is derived from an EMBL/GenBank/DDBJ whole genome shotgun (WGS) entry which is preliminary data.</text>
</comment>
<gene>
    <name evidence="2" type="ORF">PAESOLCIP111_01120</name>
</gene>
<organism evidence="2 3">
    <name type="scientific">Paenibacillus solanacearum</name>
    <dbReference type="NCBI Taxonomy" id="2048548"/>
    <lineage>
        <taxon>Bacteria</taxon>
        <taxon>Bacillati</taxon>
        <taxon>Bacillota</taxon>
        <taxon>Bacilli</taxon>
        <taxon>Bacillales</taxon>
        <taxon>Paenibacillaceae</taxon>
        <taxon>Paenibacillus</taxon>
    </lineage>
</organism>
<feature type="domain" description="SGNH hydrolase-type esterase" evidence="1">
    <location>
        <begin position="19"/>
        <end position="192"/>
    </location>
</feature>
<dbReference type="Pfam" id="PF13472">
    <property type="entry name" value="Lipase_GDSL_2"/>
    <property type="match status" value="1"/>
</dbReference>
<dbReference type="Proteomes" id="UP000693672">
    <property type="component" value="Unassembled WGS sequence"/>
</dbReference>
<dbReference type="InterPro" id="IPR051532">
    <property type="entry name" value="Ester_Hydrolysis_Enzymes"/>
</dbReference>